<feature type="region of interest" description="Disordered" evidence="1">
    <location>
        <begin position="1"/>
        <end position="20"/>
    </location>
</feature>
<name>A0A918HR21_9ACTN</name>
<dbReference type="Gene3D" id="3.40.462.20">
    <property type="match status" value="1"/>
</dbReference>
<gene>
    <name evidence="2" type="ORF">GCM10010226_89720</name>
</gene>
<dbReference type="Proteomes" id="UP000646776">
    <property type="component" value="Unassembled WGS sequence"/>
</dbReference>
<sequence>MVTVYAGTDQEPPGVRYGPLRSSGPMMRIQLFATTYHRLQPTGRHPQCAQQSPTASSSGLLPHLDTVVAEAIASQAKAAGIVQLRSVGGAVNDTIATGVTYAHRSQPFSLMASTVLRSGERPRPAWEEIAPHLDGLHVYFEAGTSNTAVSGCLPWPRPALADGPQSAL</sequence>
<comment type="caution">
    <text evidence="2">The sequence shown here is derived from an EMBL/GenBank/DDBJ whole genome shotgun (WGS) entry which is preliminary data.</text>
</comment>
<reference evidence="2" key="1">
    <citation type="journal article" date="2014" name="Int. J. Syst. Evol. Microbiol.">
        <title>Complete genome sequence of Corynebacterium casei LMG S-19264T (=DSM 44701T), isolated from a smear-ripened cheese.</title>
        <authorList>
            <consortium name="US DOE Joint Genome Institute (JGI-PGF)"/>
            <person name="Walter F."/>
            <person name="Albersmeier A."/>
            <person name="Kalinowski J."/>
            <person name="Ruckert C."/>
        </authorList>
    </citation>
    <scope>NUCLEOTIDE SEQUENCE</scope>
    <source>
        <strain evidence="2">JCM 4125</strain>
    </source>
</reference>
<reference evidence="2" key="2">
    <citation type="submission" date="2020-09" db="EMBL/GenBank/DDBJ databases">
        <authorList>
            <person name="Sun Q."/>
            <person name="Ohkuma M."/>
        </authorList>
    </citation>
    <scope>NUCLEOTIDE SEQUENCE</scope>
    <source>
        <strain evidence="2">JCM 4125</strain>
    </source>
</reference>
<dbReference type="EMBL" id="BMSA01000057">
    <property type="protein sequence ID" value="GGT98476.1"/>
    <property type="molecule type" value="Genomic_DNA"/>
</dbReference>
<protein>
    <submittedName>
        <fullName evidence="2">Uncharacterized protein</fullName>
    </submittedName>
</protein>
<proteinExistence type="predicted"/>
<organism evidence="2 3">
    <name type="scientific">Streptomyces phaeofaciens</name>
    <dbReference type="NCBI Taxonomy" id="68254"/>
    <lineage>
        <taxon>Bacteria</taxon>
        <taxon>Bacillati</taxon>
        <taxon>Actinomycetota</taxon>
        <taxon>Actinomycetes</taxon>
        <taxon>Kitasatosporales</taxon>
        <taxon>Streptomycetaceae</taxon>
        <taxon>Streptomyces</taxon>
    </lineage>
</organism>
<accession>A0A918HR21</accession>
<keyword evidence="3" id="KW-1185">Reference proteome</keyword>
<dbReference type="AlphaFoldDB" id="A0A918HR21"/>
<evidence type="ECO:0000313" key="3">
    <source>
        <dbReference type="Proteomes" id="UP000646776"/>
    </source>
</evidence>
<evidence type="ECO:0000313" key="2">
    <source>
        <dbReference type="EMBL" id="GGT98476.1"/>
    </source>
</evidence>
<evidence type="ECO:0000256" key="1">
    <source>
        <dbReference type="SAM" id="MobiDB-lite"/>
    </source>
</evidence>